<dbReference type="STRING" id="1245769.A0A0C7N6R5"/>
<dbReference type="OrthoDB" id="497927at2759"/>
<proteinExistence type="predicted"/>
<dbReference type="PANTHER" id="PTHR47098:SF2">
    <property type="entry name" value="PROTEIN MAK32"/>
    <property type="match status" value="1"/>
</dbReference>
<dbReference type="AlphaFoldDB" id="A0A0C7N6R5"/>
<dbReference type="GeneID" id="34685699"/>
<dbReference type="Pfam" id="PF00294">
    <property type="entry name" value="PfkB"/>
    <property type="match status" value="1"/>
</dbReference>
<dbReference type="RefSeq" id="XP_022628469.1">
    <property type="nucleotide sequence ID" value="XM_022772113.1"/>
</dbReference>
<reference evidence="2 3" key="1">
    <citation type="submission" date="2014-12" db="EMBL/GenBank/DDBJ databases">
        <authorList>
            <person name="Neuveglise Cecile"/>
        </authorList>
    </citation>
    <scope>NUCLEOTIDE SEQUENCE [LARGE SCALE GENOMIC DNA]</scope>
    <source>
        <strain evidence="2 3">CBS 12615</strain>
    </source>
</reference>
<dbReference type="HOGENOM" id="CLU_032834_0_0_1"/>
<accession>A0A0C7N6R5</accession>
<keyword evidence="3" id="KW-1185">Reference proteome</keyword>
<protein>
    <submittedName>
        <fullName evidence="2">LALA0S05e01002g1_1</fullName>
    </submittedName>
</protein>
<gene>
    <name evidence="2" type="ORF">LALA0_S05e01002g</name>
</gene>
<sequence>MAIFTTNGMFIIDEIHAGKDSFYDIVGGGGMFAMLGACIVGVEPKIAKQLRWIVDRGSDFPQSVTNQIDSWGTGVVFRDDKSRLTTRAWNLYGENDFRKFKYLSKKKRIDVKDWIDEFGLQQVCEIPVFHLVCAHDRASSMLNELQNIANLEKKVFIWEPIPELCDAAHASQIHEVLSRNERIIISPNAEEGARLFGLDEPVSLQDSIEVLKRFDHFISDHDMCVLRCGKLGSLALGTRQQGGHREIVHLPAYHFTSPEKVVDPTGGGNSFLGGFSLGFLLAKGDLAIASICGNVAAGAIIEQLGVPQREGLKWNGLTFEQRLNNYITLHNLPYSTDSLMEILTNLETPR</sequence>
<dbReference type="EMBL" id="LN736364">
    <property type="protein sequence ID" value="CEP62240.1"/>
    <property type="molecule type" value="Genomic_DNA"/>
</dbReference>
<dbReference type="InterPro" id="IPR011611">
    <property type="entry name" value="PfkB_dom"/>
</dbReference>
<evidence type="ECO:0000313" key="2">
    <source>
        <dbReference type="EMBL" id="CEP62240.1"/>
    </source>
</evidence>
<dbReference type="PANTHER" id="PTHR47098">
    <property type="entry name" value="PROTEIN MAK32"/>
    <property type="match status" value="1"/>
</dbReference>
<feature type="domain" description="Carbohydrate kinase PfkB" evidence="1">
    <location>
        <begin position="99"/>
        <end position="306"/>
    </location>
</feature>
<evidence type="ECO:0000313" key="3">
    <source>
        <dbReference type="Proteomes" id="UP000054304"/>
    </source>
</evidence>
<name>A0A0C7N6R5_9SACH</name>
<organism evidence="2 3">
    <name type="scientific">Lachancea lanzarotensis</name>
    <dbReference type="NCBI Taxonomy" id="1245769"/>
    <lineage>
        <taxon>Eukaryota</taxon>
        <taxon>Fungi</taxon>
        <taxon>Dikarya</taxon>
        <taxon>Ascomycota</taxon>
        <taxon>Saccharomycotina</taxon>
        <taxon>Saccharomycetes</taxon>
        <taxon>Saccharomycetales</taxon>
        <taxon>Saccharomycetaceae</taxon>
        <taxon>Lachancea</taxon>
    </lineage>
</organism>
<dbReference type="Gene3D" id="3.40.1190.20">
    <property type="match status" value="1"/>
</dbReference>
<evidence type="ECO:0000259" key="1">
    <source>
        <dbReference type="Pfam" id="PF00294"/>
    </source>
</evidence>
<dbReference type="Proteomes" id="UP000054304">
    <property type="component" value="Unassembled WGS sequence"/>
</dbReference>
<dbReference type="InterPro" id="IPR029056">
    <property type="entry name" value="Ribokinase-like"/>
</dbReference>
<dbReference type="SUPFAM" id="SSF53613">
    <property type="entry name" value="Ribokinase-like"/>
    <property type="match status" value="1"/>
</dbReference>